<protein>
    <submittedName>
        <fullName evidence="2">Uncharacterized protein</fullName>
    </submittedName>
</protein>
<dbReference type="EMBL" id="GBRH01270721">
    <property type="protein sequence ID" value="JAD27174.1"/>
    <property type="molecule type" value="Transcribed_RNA"/>
</dbReference>
<reference evidence="2" key="2">
    <citation type="journal article" date="2015" name="Data Brief">
        <title>Shoot transcriptome of the giant reed, Arundo donax.</title>
        <authorList>
            <person name="Barrero R.A."/>
            <person name="Guerrero F.D."/>
            <person name="Moolhuijzen P."/>
            <person name="Goolsby J.A."/>
            <person name="Tidwell J."/>
            <person name="Bellgard S.E."/>
            <person name="Bellgard M.I."/>
        </authorList>
    </citation>
    <scope>NUCLEOTIDE SEQUENCE</scope>
    <source>
        <tissue evidence="2">Shoot tissue taken approximately 20 cm above the soil surface</tissue>
    </source>
</reference>
<evidence type="ECO:0000256" key="1">
    <source>
        <dbReference type="SAM" id="MobiDB-lite"/>
    </source>
</evidence>
<proteinExistence type="predicted"/>
<name>A0A0A8YLS3_ARUDO</name>
<reference evidence="2" key="1">
    <citation type="submission" date="2014-09" db="EMBL/GenBank/DDBJ databases">
        <authorList>
            <person name="Magalhaes I.L.F."/>
            <person name="Oliveira U."/>
            <person name="Santos F.R."/>
            <person name="Vidigal T.H.D.A."/>
            <person name="Brescovit A.D."/>
            <person name="Santos A.J."/>
        </authorList>
    </citation>
    <scope>NUCLEOTIDE SEQUENCE</scope>
    <source>
        <tissue evidence="2">Shoot tissue taken approximately 20 cm above the soil surface</tissue>
    </source>
</reference>
<accession>A0A0A8YLS3</accession>
<dbReference type="AlphaFoldDB" id="A0A0A8YLS3"/>
<sequence>MEGCQSNHRAGPRIQGPKYHNGRQKASSN</sequence>
<evidence type="ECO:0000313" key="2">
    <source>
        <dbReference type="EMBL" id="JAD27174.1"/>
    </source>
</evidence>
<feature type="region of interest" description="Disordered" evidence="1">
    <location>
        <begin position="1"/>
        <end position="29"/>
    </location>
</feature>
<organism evidence="2">
    <name type="scientific">Arundo donax</name>
    <name type="common">Giant reed</name>
    <name type="synonym">Donax arundinaceus</name>
    <dbReference type="NCBI Taxonomy" id="35708"/>
    <lineage>
        <taxon>Eukaryota</taxon>
        <taxon>Viridiplantae</taxon>
        <taxon>Streptophyta</taxon>
        <taxon>Embryophyta</taxon>
        <taxon>Tracheophyta</taxon>
        <taxon>Spermatophyta</taxon>
        <taxon>Magnoliopsida</taxon>
        <taxon>Liliopsida</taxon>
        <taxon>Poales</taxon>
        <taxon>Poaceae</taxon>
        <taxon>PACMAD clade</taxon>
        <taxon>Arundinoideae</taxon>
        <taxon>Arundineae</taxon>
        <taxon>Arundo</taxon>
    </lineage>
</organism>